<organism evidence="10 11">
    <name type="scientific">Ignelater luminosus</name>
    <name type="common">Cucubano</name>
    <name type="synonym">Pyrophorus luminosus</name>
    <dbReference type="NCBI Taxonomy" id="2038154"/>
    <lineage>
        <taxon>Eukaryota</taxon>
        <taxon>Metazoa</taxon>
        <taxon>Ecdysozoa</taxon>
        <taxon>Arthropoda</taxon>
        <taxon>Hexapoda</taxon>
        <taxon>Insecta</taxon>
        <taxon>Pterygota</taxon>
        <taxon>Neoptera</taxon>
        <taxon>Endopterygota</taxon>
        <taxon>Coleoptera</taxon>
        <taxon>Polyphaga</taxon>
        <taxon>Elateriformia</taxon>
        <taxon>Elateroidea</taxon>
        <taxon>Elateridae</taxon>
        <taxon>Agrypninae</taxon>
        <taxon>Pyrophorini</taxon>
        <taxon>Ignelater</taxon>
    </lineage>
</organism>
<dbReference type="InterPro" id="IPR008037">
    <property type="entry name" value="Pacifastin_dom"/>
</dbReference>
<keyword evidence="2 7" id="KW-0964">Secreted</keyword>
<evidence type="ECO:0000256" key="3">
    <source>
        <dbReference type="ARBA" id="ARBA00022690"/>
    </source>
</evidence>
<dbReference type="Pfam" id="PF05375">
    <property type="entry name" value="Pacifastin_I"/>
    <property type="match status" value="1"/>
</dbReference>
<feature type="chain" id="PRO_5035498621" description="Protease inhibitor" evidence="7">
    <location>
        <begin position="19"/>
        <end position="100"/>
    </location>
</feature>
<keyword evidence="3 7" id="KW-0646">Protease inhibitor</keyword>
<evidence type="ECO:0000256" key="5">
    <source>
        <dbReference type="ARBA" id="ARBA00023157"/>
    </source>
</evidence>
<dbReference type="Proteomes" id="UP000801492">
    <property type="component" value="Unassembled WGS sequence"/>
</dbReference>
<evidence type="ECO:0000256" key="6">
    <source>
        <dbReference type="ARBA" id="ARBA00029459"/>
    </source>
</evidence>
<feature type="disulfide bond" evidence="8">
    <location>
        <begin position="41"/>
        <end position="51"/>
    </location>
</feature>
<proteinExistence type="inferred from homology"/>
<comment type="caution">
    <text evidence="8">Lacks conserved residue(s) required for the propagation of feature annotation.</text>
</comment>
<evidence type="ECO:0000256" key="7">
    <source>
        <dbReference type="PIRNR" id="PIRNR001625"/>
    </source>
</evidence>
<dbReference type="PROSITE" id="PS51446">
    <property type="entry name" value="PACIFASTIN"/>
    <property type="match status" value="1"/>
</dbReference>
<evidence type="ECO:0000256" key="8">
    <source>
        <dbReference type="PROSITE-ProRule" id="PRU00776"/>
    </source>
</evidence>
<dbReference type="PIRSF" id="PIRSF001625">
    <property type="entry name" value="Prot_inhib_pacifastin"/>
    <property type="match status" value="1"/>
</dbReference>
<comment type="subcellular location">
    <subcellularLocation>
        <location evidence="1 7">Secreted</location>
    </subcellularLocation>
</comment>
<dbReference type="AlphaFoldDB" id="A0A8K0D977"/>
<keyword evidence="5 8" id="KW-1015">Disulfide bond</keyword>
<evidence type="ECO:0000256" key="4">
    <source>
        <dbReference type="ARBA" id="ARBA00022900"/>
    </source>
</evidence>
<evidence type="ECO:0000313" key="10">
    <source>
        <dbReference type="EMBL" id="KAF2901880.1"/>
    </source>
</evidence>
<dbReference type="EMBL" id="VTPC01001463">
    <property type="protein sequence ID" value="KAF2901880.1"/>
    <property type="molecule type" value="Genomic_DNA"/>
</dbReference>
<dbReference type="GO" id="GO:0005576">
    <property type="term" value="C:extracellular region"/>
    <property type="evidence" value="ECO:0007669"/>
    <property type="project" value="UniProtKB-SubCell"/>
</dbReference>
<sequence>MKIFLGVFLFAVIVAVNASGDDDDFKCIPGVKYQENNCNGCHCSNDQLLGCTRMGCLNQDPKLYNCEKGTTWKEGCEQCWCIDMGTLCTTGCGKVHDQHQ</sequence>
<keyword evidence="11" id="KW-1185">Reference proteome</keyword>
<comment type="caution">
    <text evidence="10">The sequence shown here is derived from an EMBL/GenBank/DDBJ whole genome shotgun (WGS) entry which is preliminary data.</text>
</comment>
<evidence type="ECO:0000256" key="2">
    <source>
        <dbReference type="ARBA" id="ARBA00022525"/>
    </source>
</evidence>
<reference evidence="10" key="1">
    <citation type="submission" date="2019-08" db="EMBL/GenBank/DDBJ databases">
        <title>The genome of the North American firefly Photinus pyralis.</title>
        <authorList>
            <consortium name="Photinus pyralis genome working group"/>
            <person name="Fallon T.R."/>
            <person name="Sander Lower S.E."/>
            <person name="Weng J.-K."/>
        </authorList>
    </citation>
    <scope>NUCLEOTIDE SEQUENCE</scope>
    <source>
        <strain evidence="10">TRF0915ILg1</strain>
        <tissue evidence="10">Whole body</tissue>
    </source>
</reference>
<dbReference type="GO" id="GO:0004867">
    <property type="term" value="F:serine-type endopeptidase inhibitor activity"/>
    <property type="evidence" value="ECO:0007669"/>
    <property type="project" value="UniProtKB-UniRule"/>
</dbReference>
<dbReference type="OrthoDB" id="6745212at2759"/>
<protein>
    <recommendedName>
        <fullName evidence="7">Protease inhibitor</fullName>
    </recommendedName>
</protein>
<dbReference type="InterPro" id="IPR016307">
    <property type="entry name" value="Prtase-inh_pacifastin"/>
</dbReference>
<dbReference type="SUPFAM" id="SSF57283">
    <property type="entry name" value="PMP inhibitors"/>
    <property type="match status" value="1"/>
</dbReference>
<gene>
    <name evidence="10" type="ORF">ILUMI_04304</name>
</gene>
<feature type="domain" description="Pacifastin" evidence="9">
    <location>
        <begin position="24"/>
        <end position="59"/>
    </location>
</feature>
<evidence type="ECO:0000256" key="1">
    <source>
        <dbReference type="ARBA" id="ARBA00004613"/>
    </source>
</evidence>
<comment type="similarity">
    <text evidence="6 7 8">Belongs to the protease inhibitor I19 family.</text>
</comment>
<keyword evidence="7" id="KW-0732">Signal</keyword>
<evidence type="ECO:0000259" key="9">
    <source>
        <dbReference type="PROSITE" id="PS51446"/>
    </source>
</evidence>
<name>A0A8K0D977_IGNLU</name>
<feature type="signal peptide" evidence="7">
    <location>
        <begin position="1"/>
        <end position="18"/>
    </location>
</feature>
<evidence type="ECO:0000313" key="11">
    <source>
        <dbReference type="Proteomes" id="UP000801492"/>
    </source>
</evidence>
<accession>A0A8K0D977</accession>
<dbReference type="InterPro" id="IPR036201">
    <property type="entry name" value="Pacifastin_dom_sf"/>
</dbReference>
<feature type="disulfide bond" evidence="8">
    <location>
        <begin position="38"/>
        <end position="56"/>
    </location>
</feature>
<keyword evidence="4 7" id="KW-0722">Serine protease inhibitor</keyword>